<gene>
    <name evidence="9" type="ORF">KAK11_10620</name>
</gene>
<reference evidence="9 10" key="1">
    <citation type="submission" date="2021-04" db="EMBL/GenBank/DDBJ databases">
        <title>The genome sequence of type strain Ideonella paludis KCTC 32238.</title>
        <authorList>
            <person name="Liu Y."/>
        </authorList>
    </citation>
    <scope>NUCLEOTIDE SEQUENCE [LARGE SCALE GENOMIC DNA]</scope>
    <source>
        <strain evidence="9 10">KCTC 32238</strain>
    </source>
</reference>
<feature type="domain" description="POTRA" evidence="8">
    <location>
        <begin position="230"/>
        <end position="304"/>
    </location>
</feature>
<proteinExistence type="predicted"/>
<dbReference type="InterPro" id="IPR039910">
    <property type="entry name" value="D15-like"/>
</dbReference>
<comment type="subcellular location">
    <subcellularLocation>
        <location evidence="1">Membrane</location>
    </subcellularLocation>
</comment>
<dbReference type="Pfam" id="PF01103">
    <property type="entry name" value="Omp85"/>
    <property type="match status" value="1"/>
</dbReference>
<dbReference type="Proteomes" id="UP000672097">
    <property type="component" value="Unassembled WGS sequence"/>
</dbReference>
<name>A0ABS5DXA6_9BURK</name>
<evidence type="ECO:0000313" key="10">
    <source>
        <dbReference type="Proteomes" id="UP000672097"/>
    </source>
</evidence>
<comment type="caution">
    <text evidence="9">The sequence shown here is derived from an EMBL/GenBank/DDBJ whole genome shotgun (WGS) entry which is preliminary data.</text>
</comment>
<keyword evidence="10" id="KW-1185">Reference proteome</keyword>
<dbReference type="PROSITE" id="PS51779">
    <property type="entry name" value="POTRA"/>
    <property type="match status" value="1"/>
</dbReference>
<keyword evidence="2" id="KW-1134">Transmembrane beta strand</keyword>
<keyword evidence="5" id="KW-0472">Membrane</keyword>
<keyword evidence="4 7" id="KW-0732">Signal</keyword>
<dbReference type="Gene3D" id="2.40.160.50">
    <property type="entry name" value="membrane protein fhac: a member of the omp85/tpsb transporter family"/>
    <property type="match status" value="1"/>
</dbReference>
<evidence type="ECO:0000256" key="6">
    <source>
        <dbReference type="ARBA" id="ARBA00023237"/>
    </source>
</evidence>
<dbReference type="PROSITE" id="PS51257">
    <property type="entry name" value="PROKAR_LIPOPROTEIN"/>
    <property type="match status" value="1"/>
</dbReference>
<evidence type="ECO:0000256" key="5">
    <source>
        <dbReference type="ARBA" id="ARBA00023136"/>
    </source>
</evidence>
<dbReference type="RefSeq" id="WP_210809073.1">
    <property type="nucleotide sequence ID" value="NZ_JAGQDG010000004.1"/>
</dbReference>
<organism evidence="9 10">
    <name type="scientific">Ideonella paludis</name>
    <dbReference type="NCBI Taxonomy" id="1233411"/>
    <lineage>
        <taxon>Bacteria</taxon>
        <taxon>Pseudomonadati</taxon>
        <taxon>Pseudomonadota</taxon>
        <taxon>Betaproteobacteria</taxon>
        <taxon>Burkholderiales</taxon>
        <taxon>Sphaerotilaceae</taxon>
        <taxon>Ideonella</taxon>
    </lineage>
</organism>
<feature type="chain" id="PRO_5047172747" evidence="7">
    <location>
        <begin position="21"/>
        <end position="625"/>
    </location>
</feature>
<dbReference type="InterPro" id="IPR034746">
    <property type="entry name" value="POTRA"/>
</dbReference>
<evidence type="ECO:0000256" key="3">
    <source>
        <dbReference type="ARBA" id="ARBA00022692"/>
    </source>
</evidence>
<evidence type="ECO:0000259" key="8">
    <source>
        <dbReference type="PROSITE" id="PS51779"/>
    </source>
</evidence>
<dbReference type="PANTHER" id="PTHR12815:SF47">
    <property type="entry name" value="TRANSLOCATION AND ASSEMBLY MODULE SUBUNIT TAMA"/>
    <property type="match status" value="1"/>
</dbReference>
<dbReference type="PANTHER" id="PTHR12815">
    <property type="entry name" value="SORTING AND ASSEMBLY MACHINERY SAMM50 PROTEIN FAMILY MEMBER"/>
    <property type="match status" value="1"/>
</dbReference>
<feature type="signal peptide" evidence="7">
    <location>
        <begin position="1"/>
        <end position="20"/>
    </location>
</feature>
<dbReference type="Gene3D" id="3.10.20.310">
    <property type="entry name" value="membrane protein fhac"/>
    <property type="match status" value="2"/>
</dbReference>
<sequence length="625" mass="67226">MSRWAPLAALLMALGLSACASLGDMVAPGSAAAPLSPEAAASAAQAAARRPQLEIEADSALKPVLLRSLDLARAVASPDADTINELEWARLIAVAPEQAQQALQTEGLFEAQVRVERASESPLRLKLIVTPGEPVRVGRLTLEVQGELADLAEAGDATAQALKAKLQAQWPLKPGVPLRMSDWADAKNAVLALLRAQGYASASWAGTGAQIDPAQRESRLFLVADSGPLYRAGGIDVEGLFFHQLDRIQALADLPPGSPLTEAALLDYQLRLTKTGLFDQATVTLDPDPALAAQARVKVTVKEAPIYTTTLSLGYSSDGGPRTVAEHLVRRLLDKPIQMSNKLEWARDAQSWTGALSTHLNGHFDRDILGPSYARRSDLDLTETSHRLRVGRSHERTEFERLIFAEVERSEVCLDQANGVCLSTQAFSLNTHYTWRRLDSVLLPTEGYALQLQAGMGWSVDKNGTDNSRNKGLFGRLYARAIGYWPLGGLWTSQARLELGAAASTNDVSVPLSQLFWAGGDDSVRGYPSRGLGGTSVGPLEIGSNLLATASVELAHPFTAKLPSVQWAAFIDGGRAGDSVADLRPALGYGLGLRWRSPVGPLKVDWAWGEERRRGRLHLSLGVNF</sequence>
<protein>
    <submittedName>
        <fullName evidence="9">BamA/TamA family outer membrane protein</fullName>
    </submittedName>
</protein>
<accession>A0ABS5DXA6</accession>
<evidence type="ECO:0000256" key="2">
    <source>
        <dbReference type="ARBA" id="ARBA00022452"/>
    </source>
</evidence>
<evidence type="ECO:0000256" key="4">
    <source>
        <dbReference type="ARBA" id="ARBA00022729"/>
    </source>
</evidence>
<keyword evidence="6" id="KW-0998">Cell outer membrane</keyword>
<dbReference type="EMBL" id="JAGQDG010000004">
    <property type="protein sequence ID" value="MBQ0935783.1"/>
    <property type="molecule type" value="Genomic_DNA"/>
</dbReference>
<keyword evidence="3" id="KW-0812">Transmembrane</keyword>
<evidence type="ECO:0000313" key="9">
    <source>
        <dbReference type="EMBL" id="MBQ0935783.1"/>
    </source>
</evidence>
<evidence type="ECO:0000256" key="1">
    <source>
        <dbReference type="ARBA" id="ARBA00004370"/>
    </source>
</evidence>
<evidence type="ECO:0000256" key="7">
    <source>
        <dbReference type="SAM" id="SignalP"/>
    </source>
</evidence>
<dbReference type="InterPro" id="IPR000184">
    <property type="entry name" value="Bac_surfAg_D15"/>
</dbReference>